<dbReference type="GO" id="GO:0016020">
    <property type="term" value="C:membrane"/>
    <property type="evidence" value="ECO:0007669"/>
    <property type="project" value="InterPro"/>
</dbReference>
<gene>
    <name evidence="3" type="ORF">GQN54_14695</name>
</gene>
<dbReference type="InterPro" id="IPR050879">
    <property type="entry name" value="Acyltransferase_3"/>
</dbReference>
<feature type="domain" description="Acyltransferase 3" evidence="2">
    <location>
        <begin position="31"/>
        <end position="371"/>
    </location>
</feature>
<keyword evidence="1" id="KW-0472">Membrane</keyword>
<dbReference type="Proteomes" id="UP000470771">
    <property type="component" value="Unassembled WGS sequence"/>
</dbReference>
<feature type="transmembrane region" description="Helical" evidence="1">
    <location>
        <begin position="326"/>
        <end position="344"/>
    </location>
</feature>
<feature type="transmembrane region" description="Helical" evidence="1">
    <location>
        <begin position="107"/>
        <end position="128"/>
    </location>
</feature>
<keyword evidence="1" id="KW-1133">Transmembrane helix</keyword>
<evidence type="ECO:0000259" key="2">
    <source>
        <dbReference type="Pfam" id="PF01757"/>
    </source>
</evidence>
<organism evidence="3 4">
    <name type="scientific">Acidiluteibacter ferrifornacis</name>
    <dbReference type="NCBI Taxonomy" id="2692424"/>
    <lineage>
        <taxon>Bacteria</taxon>
        <taxon>Pseudomonadati</taxon>
        <taxon>Bacteroidota</taxon>
        <taxon>Flavobacteriia</taxon>
        <taxon>Flavobacteriales</taxon>
        <taxon>Cryomorphaceae</taxon>
        <taxon>Acidiluteibacter</taxon>
    </lineage>
</organism>
<protein>
    <submittedName>
        <fullName evidence="3">Acyltransferase family protein</fullName>
    </submittedName>
</protein>
<keyword evidence="4" id="KW-1185">Reference proteome</keyword>
<comment type="caution">
    <text evidence="3">The sequence shown here is derived from an EMBL/GenBank/DDBJ whole genome shotgun (WGS) entry which is preliminary data.</text>
</comment>
<keyword evidence="1" id="KW-0812">Transmembrane</keyword>
<keyword evidence="3" id="KW-0808">Transferase</keyword>
<dbReference type="Pfam" id="PF01757">
    <property type="entry name" value="Acyl_transf_3"/>
    <property type="match status" value="1"/>
</dbReference>
<feature type="transmembrane region" description="Helical" evidence="1">
    <location>
        <begin position="356"/>
        <end position="376"/>
    </location>
</feature>
<keyword evidence="3" id="KW-0012">Acyltransferase</keyword>
<dbReference type="GO" id="GO:0000271">
    <property type="term" value="P:polysaccharide biosynthetic process"/>
    <property type="evidence" value="ECO:0007669"/>
    <property type="project" value="TreeGrafter"/>
</dbReference>
<dbReference type="EMBL" id="WWNE01000018">
    <property type="protein sequence ID" value="NBG67374.1"/>
    <property type="molecule type" value="Genomic_DNA"/>
</dbReference>
<sequence length="410" mass="47599">MKRFFSFFKPNQQSNRLPAIATEALDKNYLYGLNTLRFLAAFFIIAMHIQNNQKVVGIPQLPEFAFLYKGAVSFFFTLSGFLITYIRIGEYEKTGTINIKRFLSNRFARLAPLYYTIVAAGLVFYWLVVPNLGMESYTDYNLGLAAVLYLLFLPNLINSLYHVGGALNVSWSIGVQEQFYWILLPFMKFKMKYFPAFLITVIVLSVFVSIGNAYGIFGLSKEWSAFVNTLRFHYMAIGALLGYLLFYRRDQLLGLWIFSKKWLQLTIFAFLVAWYGFKTDSVFIKNTITLPLSLLYGWIIINVGTNPKNIIKLDNKVFDWIGQRTFGIYLMHMFVVYIVSFFYLKTGLFANHFLLYIFSFYVMVFAITIGLAQLSFKYFEQPIMKRHQAAQKRKKLADAQKNQSQQLATI</sequence>
<accession>A0A6N9NNA2</accession>
<dbReference type="RefSeq" id="WP_160634323.1">
    <property type="nucleotide sequence ID" value="NZ_WWNE01000018.1"/>
</dbReference>
<feature type="transmembrane region" description="Helical" evidence="1">
    <location>
        <begin position="258"/>
        <end position="277"/>
    </location>
</feature>
<proteinExistence type="predicted"/>
<dbReference type="AlphaFoldDB" id="A0A6N9NNA2"/>
<dbReference type="PANTHER" id="PTHR23028">
    <property type="entry name" value="ACETYLTRANSFERASE"/>
    <property type="match status" value="1"/>
</dbReference>
<feature type="transmembrane region" description="Helical" evidence="1">
    <location>
        <begin position="66"/>
        <end position="86"/>
    </location>
</feature>
<dbReference type="PANTHER" id="PTHR23028:SF53">
    <property type="entry name" value="ACYL_TRANSF_3 DOMAIN-CONTAINING PROTEIN"/>
    <property type="match status" value="1"/>
</dbReference>
<feature type="transmembrane region" description="Helical" evidence="1">
    <location>
        <begin position="140"/>
        <end position="161"/>
    </location>
</feature>
<evidence type="ECO:0000313" key="3">
    <source>
        <dbReference type="EMBL" id="NBG67374.1"/>
    </source>
</evidence>
<evidence type="ECO:0000313" key="4">
    <source>
        <dbReference type="Proteomes" id="UP000470771"/>
    </source>
</evidence>
<feature type="transmembrane region" description="Helical" evidence="1">
    <location>
        <begin position="29"/>
        <end position="46"/>
    </location>
</feature>
<name>A0A6N9NNA2_9FLAO</name>
<evidence type="ECO:0000256" key="1">
    <source>
        <dbReference type="SAM" id="Phobius"/>
    </source>
</evidence>
<dbReference type="GO" id="GO:0022857">
    <property type="term" value="F:transmembrane transporter activity"/>
    <property type="evidence" value="ECO:0007669"/>
    <property type="project" value="InterPro"/>
</dbReference>
<reference evidence="3 4" key="1">
    <citation type="submission" date="2019-12" db="EMBL/GenBank/DDBJ databases">
        <authorList>
            <person name="Zhao J."/>
        </authorList>
    </citation>
    <scope>NUCLEOTIDE SEQUENCE [LARGE SCALE GENOMIC DNA]</scope>
    <source>
        <strain evidence="3 4">S-15</strain>
    </source>
</reference>
<feature type="transmembrane region" description="Helical" evidence="1">
    <location>
        <begin position="223"/>
        <end position="246"/>
    </location>
</feature>
<dbReference type="PROSITE" id="PS50283">
    <property type="entry name" value="NA_SOLUT_SYMP_3"/>
    <property type="match status" value="1"/>
</dbReference>
<dbReference type="InterPro" id="IPR001734">
    <property type="entry name" value="Na/solute_symporter"/>
</dbReference>
<feature type="transmembrane region" description="Helical" evidence="1">
    <location>
        <begin position="193"/>
        <end position="217"/>
    </location>
</feature>
<feature type="transmembrane region" description="Helical" evidence="1">
    <location>
        <begin position="283"/>
        <end position="305"/>
    </location>
</feature>
<dbReference type="InterPro" id="IPR002656">
    <property type="entry name" value="Acyl_transf_3_dom"/>
</dbReference>
<dbReference type="GO" id="GO:0016747">
    <property type="term" value="F:acyltransferase activity, transferring groups other than amino-acyl groups"/>
    <property type="evidence" value="ECO:0007669"/>
    <property type="project" value="InterPro"/>
</dbReference>